<name>A0A6A6IUN0_9PLEO</name>
<evidence type="ECO:0000313" key="1">
    <source>
        <dbReference type="EMBL" id="KAF2254154.1"/>
    </source>
</evidence>
<evidence type="ECO:0000313" key="2">
    <source>
        <dbReference type="Proteomes" id="UP000800094"/>
    </source>
</evidence>
<protein>
    <submittedName>
        <fullName evidence="1">Uncharacterized protein</fullName>
    </submittedName>
</protein>
<feature type="non-terminal residue" evidence="1">
    <location>
        <position position="1"/>
    </location>
</feature>
<dbReference type="GeneID" id="54576544"/>
<reference evidence="1" key="1">
    <citation type="journal article" date="2020" name="Stud. Mycol.">
        <title>101 Dothideomycetes genomes: a test case for predicting lifestyles and emergence of pathogens.</title>
        <authorList>
            <person name="Haridas S."/>
            <person name="Albert R."/>
            <person name="Binder M."/>
            <person name="Bloem J."/>
            <person name="Labutti K."/>
            <person name="Salamov A."/>
            <person name="Andreopoulos B."/>
            <person name="Baker S."/>
            <person name="Barry K."/>
            <person name="Bills G."/>
            <person name="Bluhm B."/>
            <person name="Cannon C."/>
            <person name="Castanera R."/>
            <person name="Culley D."/>
            <person name="Daum C."/>
            <person name="Ezra D."/>
            <person name="Gonzalez J."/>
            <person name="Henrissat B."/>
            <person name="Kuo A."/>
            <person name="Liang C."/>
            <person name="Lipzen A."/>
            <person name="Lutzoni F."/>
            <person name="Magnuson J."/>
            <person name="Mondo S."/>
            <person name="Nolan M."/>
            <person name="Ohm R."/>
            <person name="Pangilinan J."/>
            <person name="Park H.-J."/>
            <person name="Ramirez L."/>
            <person name="Alfaro M."/>
            <person name="Sun H."/>
            <person name="Tritt A."/>
            <person name="Yoshinaga Y."/>
            <person name="Zwiers L.-H."/>
            <person name="Turgeon B."/>
            <person name="Goodwin S."/>
            <person name="Spatafora J."/>
            <person name="Crous P."/>
            <person name="Grigoriev I."/>
        </authorList>
    </citation>
    <scope>NUCLEOTIDE SEQUENCE</scope>
    <source>
        <strain evidence="1">CBS 122368</strain>
    </source>
</reference>
<dbReference type="RefSeq" id="XP_033689158.1">
    <property type="nucleotide sequence ID" value="XM_033823214.1"/>
</dbReference>
<proteinExistence type="predicted"/>
<dbReference type="AlphaFoldDB" id="A0A6A6IUN0"/>
<dbReference type="EMBL" id="ML987190">
    <property type="protein sequence ID" value="KAF2254154.1"/>
    <property type="molecule type" value="Genomic_DNA"/>
</dbReference>
<accession>A0A6A6IUN0</accession>
<keyword evidence="2" id="KW-1185">Reference proteome</keyword>
<sequence>DQLRIIKVKGTAKLFSPKENVEVTILGRFVNYLLPEVRAVTVNNEELISKVSTDLEEDNTFFIRYLPFSTTKLLYDCRTI</sequence>
<organism evidence="1 2">
    <name type="scientific">Trematosphaeria pertusa</name>
    <dbReference type="NCBI Taxonomy" id="390896"/>
    <lineage>
        <taxon>Eukaryota</taxon>
        <taxon>Fungi</taxon>
        <taxon>Dikarya</taxon>
        <taxon>Ascomycota</taxon>
        <taxon>Pezizomycotina</taxon>
        <taxon>Dothideomycetes</taxon>
        <taxon>Pleosporomycetidae</taxon>
        <taxon>Pleosporales</taxon>
        <taxon>Massarineae</taxon>
        <taxon>Trematosphaeriaceae</taxon>
        <taxon>Trematosphaeria</taxon>
    </lineage>
</organism>
<dbReference type="Proteomes" id="UP000800094">
    <property type="component" value="Unassembled WGS sequence"/>
</dbReference>
<gene>
    <name evidence="1" type="ORF">BU26DRAFT_417711</name>
</gene>
<dbReference type="OrthoDB" id="4062651at2759"/>